<keyword evidence="4" id="KW-0804">Transcription</keyword>
<keyword evidence="3" id="KW-0238">DNA-binding</keyword>
<evidence type="ECO:0000256" key="1">
    <source>
        <dbReference type="ARBA" id="ARBA00011046"/>
    </source>
</evidence>
<comment type="similarity">
    <text evidence="1">Belongs to the BlaI transcriptional regulatory family.</text>
</comment>
<gene>
    <name evidence="5" type="ORF">H8S08_01660</name>
</gene>
<protein>
    <submittedName>
        <fullName evidence="5">BlaI/MecI/CopY family transcriptional regulator</fullName>
    </submittedName>
</protein>
<proteinExistence type="inferred from homology"/>
<keyword evidence="2" id="KW-0805">Transcription regulation</keyword>
<evidence type="ECO:0000313" key="6">
    <source>
        <dbReference type="Proteomes" id="UP000636891"/>
    </source>
</evidence>
<name>A0ABR7CJA7_9BACT</name>
<sequence>MRELTRAELEIMQILWDEKNAFVNDILERMPEPKPAYNTVSTIVRILEKKGAVGHEVLGKSHRYYPLFGREAYTQNLMQGVVRNFFGNSFARMVSFFCEKEHLPVDESEKILQIAQEAIARTKKRTE</sequence>
<dbReference type="Proteomes" id="UP000636891">
    <property type="component" value="Unassembled WGS sequence"/>
</dbReference>
<evidence type="ECO:0000313" key="5">
    <source>
        <dbReference type="EMBL" id="MBC5615727.1"/>
    </source>
</evidence>
<dbReference type="InterPro" id="IPR005650">
    <property type="entry name" value="BlaI_family"/>
</dbReference>
<evidence type="ECO:0000256" key="4">
    <source>
        <dbReference type="ARBA" id="ARBA00023163"/>
    </source>
</evidence>
<reference evidence="5 6" key="1">
    <citation type="submission" date="2020-08" db="EMBL/GenBank/DDBJ databases">
        <title>Genome public.</title>
        <authorList>
            <person name="Liu C."/>
            <person name="Sun Q."/>
        </authorList>
    </citation>
    <scope>NUCLEOTIDE SEQUENCE [LARGE SCALE GENOMIC DNA]</scope>
    <source>
        <strain evidence="5 6">New-7</strain>
    </source>
</reference>
<keyword evidence="6" id="KW-1185">Reference proteome</keyword>
<dbReference type="InterPro" id="IPR036388">
    <property type="entry name" value="WH-like_DNA-bd_sf"/>
</dbReference>
<dbReference type="InterPro" id="IPR036390">
    <property type="entry name" value="WH_DNA-bd_sf"/>
</dbReference>
<dbReference type="Pfam" id="PF03965">
    <property type="entry name" value="Penicillinase_R"/>
    <property type="match status" value="1"/>
</dbReference>
<organism evidence="5 6">
    <name type="scientific">Alistipes hominis</name>
    <dbReference type="NCBI Taxonomy" id="2763015"/>
    <lineage>
        <taxon>Bacteria</taxon>
        <taxon>Pseudomonadati</taxon>
        <taxon>Bacteroidota</taxon>
        <taxon>Bacteroidia</taxon>
        <taxon>Bacteroidales</taxon>
        <taxon>Rikenellaceae</taxon>
        <taxon>Alistipes</taxon>
    </lineage>
</organism>
<dbReference type="Gene3D" id="1.10.10.10">
    <property type="entry name" value="Winged helix-like DNA-binding domain superfamily/Winged helix DNA-binding domain"/>
    <property type="match status" value="1"/>
</dbReference>
<dbReference type="PIRSF" id="PIRSF019455">
    <property type="entry name" value="CopR_AtkY"/>
    <property type="match status" value="1"/>
</dbReference>
<accession>A0ABR7CJA7</accession>
<evidence type="ECO:0000256" key="2">
    <source>
        <dbReference type="ARBA" id="ARBA00023015"/>
    </source>
</evidence>
<evidence type="ECO:0000256" key="3">
    <source>
        <dbReference type="ARBA" id="ARBA00023125"/>
    </source>
</evidence>
<comment type="caution">
    <text evidence="5">The sequence shown here is derived from an EMBL/GenBank/DDBJ whole genome shotgun (WGS) entry which is preliminary data.</text>
</comment>
<dbReference type="SUPFAM" id="SSF46785">
    <property type="entry name" value="Winged helix' DNA-binding domain"/>
    <property type="match status" value="1"/>
</dbReference>
<dbReference type="EMBL" id="JACOOK010000001">
    <property type="protein sequence ID" value="MBC5615727.1"/>
    <property type="molecule type" value="Genomic_DNA"/>
</dbReference>